<dbReference type="GO" id="GO:0016020">
    <property type="term" value="C:membrane"/>
    <property type="evidence" value="ECO:0007669"/>
    <property type="project" value="UniProtKB-SubCell"/>
</dbReference>
<dbReference type="OrthoDB" id="6500128at2759"/>
<dbReference type="Pfam" id="PF00005">
    <property type="entry name" value="ABC_tran"/>
    <property type="match status" value="1"/>
</dbReference>
<comment type="similarity">
    <text evidence="2">Belongs to the ABC transporter superfamily. ABCC family. Conjugate transporter (TC 3.A.1.208) subfamily.</text>
</comment>
<sequence>MEHSEEKAAEDEVKKNCPLEKASIWSRLCFWWLVPLLRTGSKKPIEAEDLWDIPGSSESSLLGDRFQDSWERNAITTKTRYPLAKTIFQTIGYRFYMMAILLTFQNSIMRQSQSVLLVYFLRNLRNHGIEFSTGLYGLGLVLTNFLFTFGNRPIIFELSRVGMDIRIACSNLIYRRCLRLSKEALAETSVGKIVNLLSNDVSRFNDCFRWMTYLLTAPFSIIVGTVLVWWMLGVTALVGFVVLALTLVIQSYMGNLIGKRLTKIASKTDARVNVINEILKAIKIIKMYAWEASMSESVKEARDSEMKGFNFVNNLQALLLTLHQCCDKIVILSMLAAYVWTGHHVSAEEVFFAVKTFTHIQSDVLLFSSAIVTAKKTAVTIARIQTFLLLADCDSPGLSLSPDTPCEYGLHMEGVSSSWTEVQGTPSKHVLSNGTIRRPAKIGYVSQEPWIFSGTIEENILLGQPMDEQRFQEVISCCALETDLSTFPAGRKTFIGDRGITLSGGQKARVSLARAIYQDADLYLLDDPLSSVDTRVGKHIFEECILRQLKENC</sequence>
<dbReference type="AlphaFoldDB" id="A0A7R8WES5"/>
<dbReference type="GO" id="GO:0140359">
    <property type="term" value="F:ABC-type transporter activity"/>
    <property type="evidence" value="ECO:0007669"/>
    <property type="project" value="InterPro"/>
</dbReference>
<organism evidence="9">
    <name type="scientific">Cyprideis torosa</name>
    <dbReference type="NCBI Taxonomy" id="163714"/>
    <lineage>
        <taxon>Eukaryota</taxon>
        <taxon>Metazoa</taxon>
        <taxon>Ecdysozoa</taxon>
        <taxon>Arthropoda</taxon>
        <taxon>Crustacea</taxon>
        <taxon>Oligostraca</taxon>
        <taxon>Ostracoda</taxon>
        <taxon>Podocopa</taxon>
        <taxon>Podocopida</taxon>
        <taxon>Cytherocopina</taxon>
        <taxon>Cytheroidea</taxon>
        <taxon>Cytherideidae</taxon>
        <taxon>Cyprideis</taxon>
    </lineage>
</organism>
<dbReference type="InterPro" id="IPR003439">
    <property type="entry name" value="ABC_transporter-like_ATP-bd"/>
</dbReference>
<evidence type="ECO:0000256" key="2">
    <source>
        <dbReference type="ARBA" id="ARBA00009726"/>
    </source>
</evidence>
<keyword evidence="3" id="KW-0813">Transport</keyword>
<comment type="subcellular location">
    <subcellularLocation>
        <location evidence="1">Membrane</location>
        <topology evidence="1">Multi-pass membrane protein</topology>
    </subcellularLocation>
</comment>
<evidence type="ECO:0000256" key="8">
    <source>
        <dbReference type="ARBA" id="ARBA00023136"/>
    </source>
</evidence>
<keyword evidence="6" id="KW-0067">ATP-binding</keyword>
<evidence type="ECO:0000256" key="1">
    <source>
        <dbReference type="ARBA" id="ARBA00004141"/>
    </source>
</evidence>
<dbReference type="InterPro" id="IPR044746">
    <property type="entry name" value="ABCC_6TM_D1"/>
</dbReference>
<dbReference type="Pfam" id="PF00664">
    <property type="entry name" value="ABC_membrane"/>
    <property type="match status" value="1"/>
</dbReference>
<dbReference type="CDD" id="cd18579">
    <property type="entry name" value="ABC_6TM_ABCC_D1"/>
    <property type="match status" value="1"/>
</dbReference>
<dbReference type="InterPro" id="IPR011527">
    <property type="entry name" value="ABC1_TM_dom"/>
</dbReference>
<dbReference type="GO" id="GO:0016887">
    <property type="term" value="F:ATP hydrolysis activity"/>
    <property type="evidence" value="ECO:0007669"/>
    <property type="project" value="InterPro"/>
</dbReference>
<reference evidence="9" key="1">
    <citation type="submission" date="2020-11" db="EMBL/GenBank/DDBJ databases">
        <authorList>
            <person name="Tran Van P."/>
        </authorList>
    </citation>
    <scope>NUCLEOTIDE SEQUENCE</scope>
</reference>
<protein>
    <submittedName>
        <fullName evidence="9">Uncharacterized protein</fullName>
    </submittedName>
</protein>
<dbReference type="PANTHER" id="PTHR24223">
    <property type="entry name" value="ATP-BINDING CASSETTE SUB-FAMILY C"/>
    <property type="match status" value="1"/>
</dbReference>
<dbReference type="SUPFAM" id="SSF52540">
    <property type="entry name" value="P-loop containing nucleoside triphosphate hydrolases"/>
    <property type="match status" value="1"/>
</dbReference>
<dbReference type="GO" id="GO:0005524">
    <property type="term" value="F:ATP binding"/>
    <property type="evidence" value="ECO:0007669"/>
    <property type="project" value="UniProtKB-KW"/>
</dbReference>
<dbReference type="InterPro" id="IPR050173">
    <property type="entry name" value="ABC_transporter_C-like"/>
</dbReference>
<dbReference type="Gene3D" id="1.20.1560.10">
    <property type="entry name" value="ABC transporter type 1, transmembrane domain"/>
    <property type="match status" value="1"/>
</dbReference>
<dbReference type="SUPFAM" id="SSF90123">
    <property type="entry name" value="ABC transporter transmembrane region"/>
    <property type="match status" value="1"/>
</dbReference>
<dbReference type="InterPro" id="IPR017871">
    <property type="entry name" value="ABC_transporter-like_CS"/>
</dbReference>
<keyword evidence="7" id="KW-1133">Transmembrane helix</keyword>
<proteinExistence type="inferred from homology"/>
<gene>
    <name evidence="9" type="ORF">CTOB1V02_LOCUS5909</name>
</gene>
<keyword evidence="4" id="KW-0812">Transmembrane</keyword>
<evidence type="ECO:0000256" key="3">
    <source>
        <dbReference type="ARBA" id="ARBA00022448"/>
    </source>
</evidence>
<name>A0A7R8WES5_9CRUS</name>
<evidence type="ECO:0000313" key="9">
    <source>
        <dbReference type="EMBL" id="CAD7228017.1"/>
    </source>
</evidence>
<dbReference type="InterPro" id="IPR027417">
    <property type="entry name" value="P-loop_NTPase"/>
</dbReference>
<keyword evidence="5" id="KW-0547">Nucleotide-binding</keyword>
<dbReference type="PROSITE" id="PS00211">
    <property type="entry name" value="ABC_TRANSPORTER_1"/>
    <property type="match status" value="1"/>
</dbReference>
<dbReference type="PROSITE" id="PS50929">
    <property type="entry name" value="ABC_TM1F"/>
    <property type="match status" value="1"/>
</dbReference>
<dbReference type="PANTHER" id="PTHR24223:SF456">
    <property type="entry name" value="MULTIDRUG RESISTANCE-ASSOCIATED PROTEIN LETHAL(2)03659"/>
    <property type="match status" value="1"/>
</dbReference>
<evidence type="ECO:0000256" key="7">
    <source>
        <dbReference type="ARBA" id="ARBA00022989"/>
    </source>
</evidence>
<keyword evidence="8" id="KW-0472">Membrane</keyword>
<dbReference type="InterPro" id="IPR036640">
    <property type="entry name" value="ABC1_TM_sf"/>
</dbReference>
<dbReference type="Gene3D" id="3.40.50.300">
    <property type="entry name" value="P-loop containing nucleotide triphosphate hydrolases"/>
    <property type="match status" value="1"/>
</dbReference>
<dbReference type="EMBL" id="OB661345">
    <property type="protein sequence ID" value="CAD7228017.1"/>
    <property type="molecule type" value="Genomic_DNA"/>
</dbReference>
<evidence type="ECO:0000256" key="6">
    <source>
        <dbReference type="ARBA" id="ARBA00022840"/>
    </source>
</evidence>
<evidence type="ECO:0000256" key="4">
    <source>
        <dbReference type="ARBA" id="ARBA00022692"/>
    </source>
</evidence>
<accession>A0A7R8WES5</accession>
<evidence type="ECO:0000256" key="5">
    <source>
        <dbReference type="ARBA" id="ARBA00022741"/>
    </source>
</evidence>